<keyword evidence="3" id="KW-1185">Reference proteome</keyword>
<evidence type="ECO:0000256" key="1">
    <source>
        <dbReference type="SAM" id="MobiDB-lite"/>
    </source>
</evidence>
<dbReference type="AlphaFoldDB" id="A0A498QHJ1"/>
<reference evidence="2 3" key="1">
    <citation type="submission" date="2018-09" db="EMBL/GenBank/DDBJ databases">
        <authorList>
            <person name="Tagini F."/>
        </authorList>
    </citation>
    <scope>NUCLEOTIDE SEQUENCE [LARGE SCALE GENOMIC DNA]</scope>
    <source>
        <strain evidence="2 3">MK142</strain>
    </source>
</reference>
<dbReference type="Proteomes" id="UP000268285">
    <property type="component" value="Unassembled WGS sequence"/>
</dbReference>
<protein>
    <submittedName>
        <fullName evidence="2">Uncharacterized protein</fullName>
    </submittedName>
</protein>
<feature type="compositionally biased region" description="Polar residues" evidence="1">
    <location>
        <begin position="19"/>
        <end position="31"/>
    </location>
</feature>
<name>A0A498QHJ1_9MYCO</name>
<proteinExistence type="predicted"/>
<feature type="region of interest" description="Disordered" evidence="1">
    <location>
        <begin position="12"/>
        <end position="43"/>
    </location>
</feature>
<gene>
    <name evidence="2" type="ORF">LAUMK142_00504</name>
</gene>
<evidence type="ECO:0000313" key="3">
    <source>
        <dbReference type="Proteomes" id="UP000268285"/>
    </source>
</evidence>
<evidence type="ECO:0000313" key="2">
    <source>
        <dbReference type="EMBL" id="VBA46862.1"/>
    </source>
</evidence>
<accession>A0A498QHJ1</accession>
<sequence>MCTQCAAFAAQDVGAGSRSKAQGATAGNTGLTADADPGQRTGNVRGSCTAQGSAFAGDQSSLTACAQRCVAANTGQAADIGYAGDPTTS</sequence>
<dbReference type="EMBL" id="UPHU01000001">
    <property type="protein sequence ID" value="VBA46862.1"/>
    <property type="molecule type" value="Genomic_DNA"/>
</dbReference>
<organism evidence="2 3">
    <name type="scientific">Mycobacterium pseudokansasii</name>
    <dbReference type="NCBI Taxonomy" id="2341080"/>
    <lineage>
        <taxon>Bacteria</taxon>
        <taxon>Bacillati</taxon>
        <taxon>Actinomycetota</taxon>
        <taxon>Actinomycetes</taxon>
        <taxon>Mycobacteriales</taxon>
        <taxon>Mycobacteriaceae</taxon>
        <taxon>Mycobacterium</taxon>
    </lineage>
</organism>